<feature type="domain" description="SNF2 N-terminal" evidence="4">
    <location>
        <begin position="333"/>
        <end position="502"/>
    </location>
</feature>
<accession>A0AAN7W3S9</accession>
<gene>
    <name evidence="5" type="ORF">LTR97_007735</name>
</gene>
<dbReference type="InterPro" id="IPR000330">
    <property type="entry name" value="SNF2_N"/>
</dbReference>
<dbReference type="Pfam" id="PF00176">
    <property type="entry name" value="SNF2-rel_dom"/>
    <property type="match status" value="1"/>
</dbReference>
<dbReference type="InterPro" id="IPR027417">
    <property type="entry name" value="P-loop_NTPase"/>
</dbReference>
<dbReference type="SUPFAM" id="SSF52540">
    <property type="entry name" value="P-loop containing nucleoside triphosphate hydrolases"/>
    <property type="match status" value="1"/>
</dbReference>
<reference evidence="5" key="1">
    <citation type="submission" date="2023-08" db="EMBL/GenBank/DDBJ databases">
        <title>Black Yeasts Isolated from many extreme environments.</title>
        <authorList>
            <person name="Coleine C."/>
            <person name="Stajich J.E."/>
            <person name="Selbmann L."/>
        </authorList>
    </citation>
    <scope>NUCLEOTIDE SEQUENCE</scope>
    <source>
        <strain evidence="5">CCFEE 5810</strain>
    </source>
</reference>
<evidence type="ECO:0000256" key="3">
    <source>
        <dbReference type="SAM" id="MobiDB-lite"/>
    </source>
</evidence>
<feature type="region of interest" description="Disordered" evidence="3">
    <location>
        <begin position="114"/>
        <end position="142"/>
    </location>
</feature>
<dbReference type="GO" id="GO:0005524">
    <property type="term" value="F:ATP binding"/>
    <property type="evidence" value="ECO:0007669"/>
    <property type="project" value="InterPro"/>
</dbReference>
<dbReference type="Proteomes" id="UP001310594">
    <property type="component" value="Unassembled WGS sequence"/>
</dbReference>
<evidence type="ECO:0000313" key="5">
    <source>
        <dbReference type="EMBL" id="KAK5696434.1"/>
    </source>
</evidence>
<dbReference type="AlphaFoldDB" id="A0AAN7W3S9"/>
<proteinExistence type="predicted"/>
<sequence>MSSSSSSSGSSKKRTAAVIAATKFVAPSASQGPLQTGMRWVRQAEAADGDFPDSRAGQDASDDEHQTLHIASDDESSEHEADEDDGSEDGESEDGEEDDTLAAWEATNFFTVSQTQQSTLAGPSTTPSSSQGLTSRSPSQSQIASLTSARQDYYSAIHTAASEGAAKEPTCYANPRIYRKRVNEEFKHYPRLFVEQELQEYLTANDVNVDVLRHYRSMRNDPIPGGFSEFGYSYDTEKRLEQHAKHDSSNYLMNIVDALCMIYFPEYKLYHFVMHHVLVRNLAELAEMYFTRAGQGYSRQGGQQVRPAGNTHTPLRKLAIARILENDADAGMSILADSVGGQKTQTGKRAMGSYLAMAYKDARNNKPGSNKLLLFGVPATLVKNTSEELHDQLGDEVNVFVYGNNISPSVSDTVKTNVYFDKDNVAFKSYNGRHLHNDYTAERLSAYIYRMILDEPHHWRNCEKTKGGQALLAFQARSVLLVTATSIVNSLEDLCGYLAFCPKHGEWSQEVDYNEMLNPTDRDERWIDARAQRD</sequence>
<dbReference type="InterPro" id="IPR038718">
    <property type="entry name" value="SNF2-like_sf"/>
</dbReference>
<organism evidence="5 6">
    <name type="scientific">Elasticomyces elasticus</name>
    <dbReference type="NCBI Taxonomy" id="574655"/>
    <lineage>
        <taxon>Eukaryota</taxon>
        <taxon>Fungi</taxon>
        <taxon>Dikarya</taxon>
        <taxon>Ascomycota</taxon>
        <taxon>Pezizomycotina</taxon>
        <taxon>Dothideomycetes</taxon>
        <taxon>Dothideomycetidae</taxon>
        <taxon>Mycosphaerellales</taxon>
        <taxon>Teratosphaeriaceae</taxon>
        <taxon>Elasticomyces</taxon>
    </lineage>
</organism>
<feature type="compositionally biased region" description="Acidic residues" evidence="3">
    <location>
        <begin position="73"/>
        <end position="98"/>
    </location>
</feature>
<name>A0AAN7W3S9_9PEZI</name>
<dbReference type="Gene3D" id="3.40.50.10810">
    <property type="entry name" value="Tandem AAA-ATPase domain"/>
    <property type="match status" value="1"/>
</dbReference>
<evidence type="ECO:0000256" key="1">
    <source>
        <dbReference type="ARBA" id="ARBA00022741"/>
    </source>
</evidence>
<evidence type="ECO:0000313" key="6">
    <source>
        <dbReference type="Proteomes" id="UP001310594"/>
    </source>
</evidence>
<keyword evidence="2" id="KW-0067">ATP-binding</keyword>
<evidence type="ECO:0000256" key="2">
    <source>
        <dbReference type="ARBA" id="ARBA00022840"/>
    </source>
</evidence>
<dbReference type="EMBL" id="JAVRQU010000012">
    <property type="protein sequence ID" value="KAK5696434.1"/>
    <property type="molecule type" value="Genomic_DNA"/>
</dbReference>
<keyword evidence="1" id="KW-0547">Nucleotide-binding</keyword>
<comment type="caution">
    <text evidence="5">The sequence shown here is derived from an EMBL/GenBank/DDBJ whole genome shotgun (WGS) entry which is preliminary data.</text>
</comment>
<feature type="region of interest" description="Disordered" evidence="3">
    <location>
        <begin position="24"/>
        <end position="98"/>
    </location>
</feature>
<protein>
    <recommendedName>
        <fullName evidence="4">SNF2 N-terminal domain-containing protein</fullName>
    </recommendedName>
</protein>
<evidence type="ECO:0000259" key="4">
    <source>
        <dbReference type="Pfam" id="PF00176"/>
    </source>
</evidence>